<evidence type="ECO:0000256" key="3">
    <source>
        <dbReference type="ARBA" id="ARBA00022448"/>
    </source>
</evidence>
<evidence type="ECO:0000256" key="6">
    <source>
        <dbReference type="ARBA" id="ARBA00023136"/>
    </source>
</evidence>
<evidence type="ECO:0000256" key="8">
    <source>
        <dbReference type="SAM" id="Phobius"/>
    </source>
</evidence>
<dbReference type="Proteomes" id="UP001141434">
    <property type="component" value="Unassembled WGS sequence"/>
</dbReference>
<dbReference type="InterPro" id="IPR036259">
    <property type="entry name" value="MFS_trans_sf"/>
</dbReference>
<evidence type="ECO:0000256" key="2">
    <source>
        <dbReference type="ARBA" id="ARBA00005982"/>
    </source>
</evidence>
<name>A0A9W9EQU7_9EURO</name>
<dbReference type="GeneID" id="81397257"/>
<evidence type="ECO:0000256" key="4">
    <source>
        <dbReference type="ARBA" id="ARBA00022692"/>
    </source>
</evidence>
<dbReference type="Gene3D" id="1.20.1250.20">
    <property type="entry name" value="MFS general substrate transporter like domains"/>
    <property type="match status" value="1"/>
</dbReference>
<dbReference type="PROSITE" id="PS01023">
    <property type="entry name" value="PTR2_2"/>
    <property type="match status" value="1"/>
</dbReference>
<dbReference type="EMBL" id="JAPMSZ010000010">
    <property type="protein sequence ID" value="KAJ5086256.1"/>
    <property type="molecule type" value="Genomic_DNA"/>
</dbReference>
<feature type="transmembrane region" description="Helical" evidence="8">
    <location>
        <begin position="283"/>
        <end position="304"/>
    </location>
</feature>
<keyword evidence="5 8" id="KW-1133">Transmembrane helix</keyword>
<dbReference type="Pfam" id="PF00854">
    <property type="entry name" value="PTR2"/>
    <property type="match status" value="1"/>
</dbReference>
<keyword evidence="4 7" id="KW-0812">Transmembrane</keyword>
<protein>
    <submittedName>
        <fullName evidence="9">Uncharacterized protein</fullName>
    </submittedName>
</protein>
<dbReference type="PANTHER" id="PTHR11654">
    <property type="entry name" value="OLIGOPEPTIDE TRANSPORTER-RELATED"/>
    <property type="match status" value="1"/>
</dbReference>
<accession>A0A9W9EQU7</accession>
<dbReference type="GO" id="GO:0005886">
    <property type="term" value="C:plasma membrane"/>
    <property type="evidence" value="ECO:0007669"/>
    <property type="project" value="UniProtKB-ARBA"/>
</dbReference>
<gene>
    <name evidence="9" type="ORF">NUU61_007563</name>
</gene>
<evidence type="ECO:0000256" key="7">
    <source>
        <dbReference type="RuleBase" id="RU003755"/>
    </source>
</evidence>
<feature type="transmembrane region" description="Helical" evidence="8">
    <location>
        <begin position="507"/>
        <end position="527"/>
    </location>
</feature>
<evidence type="ECO:0000256" key="5">
    <source>
        <dbReference type="ARBA" id="ARBA00022989"/>
    </source>
</evidence>
<feature type="transmembrane region" description="Helical" evidence="8">
    <location>
        <begin position="539"/>
        <end position="559"/>
    </location>
</feature>
<dbReference type="InterPro" id="IPR000109">
    <property type="entry name" value="POT_fam"/>
</dbReference>
<dbReference type="SUPFAM" id="SSF103473">
    <property type="entry name" value="MFS general substrate transporter"/>
    <property type="match status" value="1"/>
</dbReference>
<comment type="caution">
    <text evidence="9">The sequence shown here is derived from an EMBL/GenBank/DDBJ whole genome shotgun (WGS) entry which is preliminary data.</text>
</comment>
<comment type="similarity">
    <text evidence="2 7">Belongs to the major facilitator superfamily. Proton-dependent oligopeptide transporter (POT/PTR) (TC 2.A.17) family.</text>
</comment>
<dbReference type="OrthoDB" id="8904098at2759"/>
<dbReference type="FunFam" id="1.20.1250.20:FF:000085">
    <property type="entry name" value="MFS peptide transporter Ptr2"/>
    <property type="match status" value="1"/>
</dbReference>
<proteinExistence type="inferred from homology"/>
<feature type="transmembrane region" description="Helical" evidence="8">
    <location>
        <begin position="457"/>
        <end position="479"/>
    </location>
</feature>
<dbReference type="RefSeq" id="XP_056508381.1">
    <property type="nucleotide sequence ID" value="XM_056658088.1"/>
</dbReference>
<feature type="transmembrane region" description="Helical" evidence="8">
    <location>
        <begin position="571"/>
        <end position="588"/>
    </location>
</feature>
<keyword evidence="10" id="KW-1185">Reference proteome</keyword>
<reference evidence="9" key="1">
    <citation type="submission" date="2022-11" db="EMBL/GenBank/DDBJ databases">
        <authorList>
            <person name="Petersen C."/>
        </authorList>
    </citation>
    <scope>NUCLEOTIDE SEQUENCE</scope>
    <source>
        <strain evidence="9">IBT 34128</strain>
    </source>
</reference>
<keyword evidence="6 8" id="KW-0472">Membrane</keyword>
<evidence type="ECO:0000313" key="9">
    <source>
        <dbReference type="EMBL" id="KAJ5086256.1"/>
    </source>
</evidence>
<sequence>MNSSGPVEVAEVAKSRSASHAIGLDEKHDLIIEPSIQETTICKGLDADAGTQSLDKIYPSDEDLRALRRVAGKVPWSAFTIAFVELCERFSYYGTTAVFVNFIQRPLPANSTTGALSAGANWDSDVPGALGMGQRASTGLTLFNQFWSYIMPLAGAFVADQYWGRFRTIFASIAAALLGHVILIISAIPKVIASPGGSIVCFSVGLVIMGVGTGGFKSNISALIAEQYREDRPYIQTLASGERVIVDPAATVSRIYLYFYMMINIGSIVGQVSMVYAERYVGFWLSFLLPTAMFCLCPTVLFMCRNRYYLIPPTGSVYSQAFRLWSLAMKDRWSFNPVRLFRGTSNSNDFWEHVKPSHLGANKPDWMTFDDEWVDEVGRGLKACVVFLWYPLYWLSYNQMLNNLTSQAATMRLGGVPNDIINNLNPLSLIIFIPIMDRIIYPGLRRAGFNFTPLKRITAGFLAAGCSMIVATVTQHYIYKNGPCGKNANYCLESEGKYTDISVWVQALTYVLGGISEIFASVTSLEYAFTKAPRNMRSLVQAVALFMNAFSSALGQALVSLSEDPLLEWNYGVTAILAFVGGAGFWLTNYKLDREEDQLNMLPQSRYQGNEKNDEESK</sequence>
<keyword evidence="3 7" id="KW-0813">Transport</keyword>
<feature type="transmembrane region" description="Helical" evidence="8">
    <location>
        <begin position="195"/>
        <end position="216"/>
    </location>
</feature>
<feature type="transmembrane region" description="Helical" evidence="8">
    <location>
        <begin position="255"/>
        <end position="277"/>
    </location>
</feature>
<dbReference type="InterPro" id="IPR018456">
    <property type="entry name" value="PTR2_symporter_CS"/>
</dbReference>
<dbReference type="GO" id="GO:0071916">
    <property type="term" value="F:dipeptide transmembrane transporter activity"/>
    <property type="evidence" value="ECO:0007669"/>
    <property type="project" value="UniProtKB-ARBA"/>
</dbReference>
<reference evidence="9" key="2">
    <citation type="journal article" date="2023" name="IMA Fungus">
        <title>Comparative genomic study of the Penicillium genus elucidates a diverse pangenome and 15 lateral gene transfer events.</title>
        <authorList>
            <person name="Petersen C."/>
            <person name="Sorensen T."/>
            <person name="Nielsen M.R."/>
            <person name="Sondergaard T.E."/>
            <person name="Sorensen J.L."/>
            <person name="Fitzpatrick D.A."/>
            <person name="Frisvad J.C."/>
            <person name="Nielsen K.L."/>
        </authorList>
    </citation>
    <scope>NUCLEOTIDE SEQUENCE</scope>
    <source>
        <strain evidence="9">IBT 34128</strain>
    </source>
</reference>
<feature type="transmembrane region" description="Helical" evidence="8">
    <location>
        <begin position="170"/>
        <end position="189"/>
    </location>
</feature>
<feature type="transmembrane region" description="Helical" evidence="8">
    <location>
        <begin position="146"/>
        <end position="163"/>
    </location>
</feature>
<organism evidence="9 10">
    <name type="scientific">Penicillium alfredii</name>
    <dbReference type="NCBI Taxonomy" id="1506179"/>
    <lineage>
        <taxon>Eukaryota</taxon>
        <taxon>Fungi</taxon>
        <taxon>Dikarya</taxon>
        <taxon>Ascomycota</taxon>
        <taxon>Pezizomycotina</taxon>
        <taxon>Eurotiomycetes</taxon>
        <taxon>Eurotiomycetidae</taxon>
        <taxon>Eurotiales</taxon>
        <taxon>Aspergillaceae</taxon>
        <taxon>Penicillium</taxon>
    </lineage>
</organism>
<comment type="subcellular location">
    <subcellularLocation>
        <location evidence="1 7">Membrane</location>
        <topology evidence="1 7">Multi-pass membrane protein</topology>
    </subcellularLocation>
</comment>
<evidence type="ECO:0000256" key="1">
    <source>
        <dbReference type="ARBA" id="ARBA00004141"/>
    </source>
</evidence>
<evidence type="ECO:0000313" key="10">
    <source>
        <dbReference type="Proteomes" id="UP001141434"/>
    </source>
</evidence>
<dbReference type="AlphaFoldDB" id="A0A9W9EQU7"/>